<sequence length="894" mass="100905">MLRKYAPPVFVALLVIIAGYYLLRWWGRSQAAWQYIPASAMAVITSDRLQDSSFVVSEANIDVKSLPIVDVANDNLTLLNWLATDPTAIRNFLARKTITFSYHPGTGNSQGVIMYIPIANENEKRWLENPPNPDIRMLHHTYQSARITDINDANSRSLFSYLVKDDYLILSHYGNLIEDVVRESSSGIKSFLMQSKFEFSNDAPYALSIYLKRVSGSAGLLPITFSPSLANFAQVLPAYQDYHLEVDKKTGALHFKSLGCDIDQNYLTGWLDKQAGAPFRHQSHISQQTSYLYRVASKDSAAFRVNYLKWHQQYASPAWSKVNYYVGKESTQLLRNLGPEVILCQLEESNSVSDGKVLLVTLSNYDKIRPLLKKLAQLSTSESGVAVDKFQGYDLYSLAIPELPQALFGNLFTGFARSYVTYVEPYLVVSNNPQALRNYLVDYENQLTWKQSPEYDSLLATADSQAQLSMVLNLQKSKTGLARASTKSYAELTSEIESVIYQCRFEGKTAFPELILNPKKRRTSSKVLNKTFLNVDVEWPVMYDSLLVALQNPVDGNSELLLTDKTYKLLKVNNLKTGEAESITQLDGEIVTPAFKVDFLNIGRQQRIVATANSLYTLDEDDADLVTTLTATLPSASPIKALYRVEGGKEGSSRFVVQDANQDIYLWEQVFQVPRKINRFVRFESISRPVVSLNLQGNRFFIVTQRNGKIFLLKESGLVVPGFPADILTRAEGAFTWTQNATSAQPELVGVSTLGELITIDLNGQITTRRQLLRPEPSSRFRTLFDKNSLDWLILRLSDNKAAILNKEGQELFEIKNVQPNAELQYHFFGVDNRFITIGSRGYTSVFDLTGRRLGDKPIPSEIPVSVTYQAPYYKLFIFGRSQDKIQTWSIKLR</sequence>
<dbReference type="EMBL" id="JACHGF010000002">
    <property type="protein sequence ID" value="MBB5283366.1"/>
    <property type="molecule type" value="Genomic_DNA"/>
</dbReference>
<accession>A0A840TGU2</accession>
<keyword evidence="3" id="KW-1185">Reference proteome</keyword>
<keyword evidence="1" id="KW-0472">Membrane</keyword>
<organism evidence="2 3">
    <name type="scientific">Rhabdobacter roseus</name>
    <dbReference type="NCBI Taxonomy" id="1655419"/>
    <lineage>
        <taxon>Bacteria</taxon>
        <taxon>Pseudomonadati</taxon>
        <taxon>Bacteroidota</taxon>
        <taxon>Cytophagia</taxon>
        <taxon>Cytophagales</taxon>
        <taxon>Cytophagaceae</taxon>
        <taxon>Rhabdobacter</taxon>
    </lineage>
</organism>
<dbReference type="Proteomes" id="UP000557307">
    <property type="component" value="Unassembled WGS sequence"/>
</dbReference>
<evidence type="ECO:0000313" key="3">
    <source>
        <dbReference type="Proteomes" id="UP000557307"/>
    </source>
</evidence>
<name>A0A840TGU2_9BACT</name>
<evidence type="ECO:0000256" key="1">
    <source>
        <dbReference type="SAM" id="Phobius"/>
    </source>
</evidence>
<dbReference type="RefSeq" id="WP_184172693.1">
    <property type="nucleotide sequence ID" value="NZ_JACHGF010000002.1"/>
</dbReference>
<dbReference type="AlphaFoldDB" id="A0A840TGU2"/>
<protein>
    <submittedName>
        <fullName evidence="2">Uncharacterized protein</fullName>
    </submittedName>
</protein>
<gene>
    <name evidence="2" type="ORF">HNQ92_001492</name>
</gene>
<keyword evidence="1" id="KW-0812">Transmembrane</keyword>
<keyword evidence="1" id="KW-1133">Transmembrane helix</keyword>
<evidence type="ECO:0000313" key="2">
    <source>
        <dbReference type="EMBL" id="MBB5283366.1"/>
    </source>
</evidence>
<feature type="transmembrane region" description="Helical" evidence="1">
    <location>
        <begin position="6"/>
        <end position="23"/>
    </location>
</feature>
<proteinExistence type="predicted"/>
<comment type="caution">
    <text evidence="2">The sequence shown here is derived from an EMBL/GenBank/DDBJ whole genome shotgun (WGS) entry which is preliminary data.</text>
</comment>
<reference evidence="2 3" key="1">
    <citation type="submission" date="2020-08" db="EMBL/GenBank/DDBJ databases">
        <title>Genomic Encyclopedia of Type Strains, Phase IV (KMG-IV): sequencing the most valuable type-strain genomes for metagenomic binning, comparative biology and taxonomic classification.</title>
        <authorList>
            <person name="Goeker M."/>
        </authorList>
    </citation>
    <scope>NUCLEOTIDE SEQUENCE [LARGE SCALE GENOMIC DNA]</scope>
    <source>
        <strain evidence="2 3">DSM 105074</strain>
    </source>
</reference>